<dbReference type="Proteomes" id="UP001257627">
    <property type="component" value="Unassembled WGS sequence"/>
</dbReference>
<gene>
    <name evidence="3" type="ORF">PU648_16030</name>
</gene>
<accession>A0ABU3UIR7</accession>
<dbReference type="EMBL" id="JARAKF010000001">
    <property type="protein sequence ID" value="MDU8993806.1"/>
    <property type="molecule type" value="Genomic_DNA"/>
</dbReference>
<proteinExistence type="predicted"/>
<reference evidence="3 4" key="1">
    <citation type="submission" date="2023-02" db="EMBL/GenBank/DDBJ databases">
        <authorList>
            <person name="Maleckis M."/>
        </authorList>
    </citation>
    <scope>NUCLEOTIDE SEQUENCE [LARGE SCALE GENOMIC DNA]</scope>
    <source>
        <strain evidence="3 4">P8-A2</strain>
    </source>
</reference>
<evidence type="ECO:0000313" key="4">
    <source>
        <dbReference type="Proteomes" id="UP001257627"/>
    </source>
</evidence>
<evidence type="ECO:0000313" key="3">
    <source>
        <dbReference type="EMBL" id="MDU8993806.1"/>
    </source>
</evidence>
<dbReference type="InterPro" id="IPR026954">
    <property type="entry name" value="PknH-like_Extracell"/>
</dbReference>
<comment type="caution">
    <text evidence="3">The sequence shown here is derived from an EMBL/GenBank/DDBJ whole genome shotgun (WGS) entry which is preliminary data.</text>
</comment>
<dbReference type="Pfam" id="PF14032">
    <property type="entry name" value="PknH_C"/>
    <property type="match status" value="1"/>
</dbReference>
<evidence type="ECO:0000256" key="1">
    <source>
        <dbReference type="SAM" id="MobiDB-lite"/>
    </source>
</evidence>
<feature type="compositionally biased region" description="Low complexity" evidence="1">
    <location>
        <begin position="1"/>
        <end position="36"/>
    </location>
</feature>
<dbReference type="Gene3D" id="3.40.1000.70">
    <property type="entry name" value="PknH-like extracellular domain"/>
    <property type="match status" value="1"/>
</dbReference>
<sequence length="291" mass="30200">MGRPAPLKTPALKTPAPKTPARLAQLTAPTPAKPNGPGTGGGPSVSTGSPSSLQAPAPRPPRTRGRIGLTLRRWRLPLVAVLPCLTLAGIGWWCWPSQPTPVPPHLVAGTVHAALLTPDEASRLTGMTLTSSSEVSKPSPALAADPSSCAIAVGPTTQAVFGKDWTAFLSATYQDAGGLGNYTMTQVVGVYPDREKAGALLRTLTAGLRSCSSAVRTDQDGRGSKWTYRIDGTASNSVSWTATQDGGNGWACYRQAQLKGKSLLQVGICEAGDGRSTVQALTRRVAAEVRG</sequence>
<feature type="compositionally biased region" description="Low complexity" evidence="1">
    <location>
        <begin position="44"/>
        <end position="56"/>
    </location>
</feature>
<feature type="domain" description="PknH-like extracellular" evidence="2">
    <location>
        <begin position="108"/>
        <end position="287"/>
    </location>
</feature>
<feature type="region of interest" description="Disordered" evidence="1">
    <location>
        <begin position="1"/>
        <end position="65"/>
    </location>
</feature>
<keyword evidence="4" id="KW-1185">Reference proteome</keyword>
<dbReference type="RefSeq" id="WP_164406007.1">
    <property type="nucleotide sequence ID" value="NZ_CP107955.1"/>
</dbReference>
<protein>
    <submittedName>
        <fullName evidence="3">Sensor domain-containing protein</fullName>
    </submittedName>
</protein>
<dbReference type="InterPro" id="IPR038232">
    <property type="entry name" value="PknH-like_Extracell_sf"/>
</dbReference>
<name>A0ABU3UIR7_9ACTN</name>
<organism evidence="3 4">
    <name type="scientific">Streptomyces mirabilis</name>
    <dbReference type="NCBI Taxonomy" id="68239"/>
    <lineage>
        <taxon>Bacteria</taxon>
        <taxon>Bacillati</taxon>
        <taxon>Actinomycetota</taxon>
        <taxon>Actinomycetes</taxon>
        <taxon>Kitasatosporales</taxon>
        <taxon>Streptomycetaceae</taxon>
        <taxon>Streptomyces</taxon>
    </lineage>
</organism>
<evidence type="ECO:0000259" key="2">
    <source>
        <dbReference type="Pfam" id="PF14032"/>
    </source>
</evidence>